<gene>
    <name evidence="2" type="ORF">TrLO_g14515</name>
</gene>
<proteinExistence type="predicted"/>
<accession>A0A9W7A814</accession>
<comment type="caution">
    <text evidence="2">The sequence shown here is derived from an EMBL/GenBank/DDBJ whole genome shotgun (WGS) entry which is preliminary data.</text>
</comment>
<dbReference type="Proteomes" id="UP001165122">
    <property type="component" value="Unassembled WGS sequence"/>
</dbReference>
<dbReference type="AlphaFoldDB" id="A0A9W7A814"/>
<feature type="region of interest" description="Disordered" evidence="1">
    <location>
        <begin position="685"/>
        <end position="710"/>
    </location>
</feature>
<feature type="compositionally biased region" description="Basic and acidic residues" evidence="1">
    <location>
        <begin position="700"/>
        <end position="710"/>
    </location>
</feature>
<sequence>MHVKKKSPPPSTMSKKRNKLIISPKNALPQLRSKSFIVHKAGGSPPLPTKSKGQAPQPTESLVMIAVCKDRSVKITVKGGEEDVVEYGDEDEDDDQFSKQLASLTSSITTSCASMLSHMSTLKTLTNVESNSESINFAQGMAHDDMTSRLKIQLKLLVDSKPCPSIVSDKKLDQTKLNSFELWYITLIDLILDKIQTDLPQIYILCNTAVGETIAGVLSNAIFGKKGEKQRKSQIASTPLVLPSLNVFLEHTYLSALATATNLAITHVLQYQKENMSISSSSSPDFEEGRWKIFHRLCKVAGGIPGKVVDVIFPRPKLTVRVEEAKDKKINSFNIINSRHRRSVTEVFQKLLNPLTADITHAVSWHVCHRMTKFSFDFHKIDYDHSAMLLKPQEYKMLNPPKVNNELYGNKDPVYLEAAKDPEKLTLSAEEVCRLMRAPETEKKEEKKEEKNSSGEKPAYVPPKPSMFYVFMSTMAQEISRFCLLLTTLSSAPSQPLGLPCACVSAAEIIHRAWADMIRPIYAVGQDQPMDRQALEVRKMESVNEVLIKTTLTLYHNLQDRLNSHLNMMIIPGLDSSPWDLEQNYMSSSRVTYGISNFVTFFCDVANDVKLFKPVLNKVGDVRQRLSCLEIFARLLRDGVKKVQRRYLNCVVSRAMSGQWKVDVIIVLKFAAWFLEALNDTKREPKNPDNWLDESSDNMGETKRRVLPPRDSDTMNGIIAFAKETEADCNVLLWHLALLYAPPTELCEYGREVYRPPSPTTPSKLGRRASSYEKMTNFGFASLISGPMLLAMFAPAKILTSKNTLKTVNTLLVNSIITGQGSTEKNFFKKLSSVKFPFPRILEYANPKASKEEVLEVIKKRGDVRDWSYPQLSKEEEEGRIGIVDFLNQYS</sequence>
<feature type="compositionally biased region" description="Basic and acidic residues" evidence="1">
    <location>
        <begin position="436"/>
        <end position="454"/>
    </location>
</feature>
<feature type="region of interest" description="Disordered" evidence="1">
    <location>
        <begin position="1"/>
        <end position="27"/>
    </location>
</feature>
<keyword evidence="3" id="KW-1185">Reference proteome</keyword>
<evidence type="ECO:0000313" key="2">
    <source>
        <dbReference type="EMBL" id="GMH65836.1"/>
    </source>
</evidence>
<protein>
    <submittedName>
        <fullName evidence="2">Uncharacterized protein</fullName>
    </submittedName>
</protein>
<name>A0A9W7A814_9STRA</name>
<evidence type="ECO:0000256" key="1">
    <source>
        <dbReference type="SAM" id="MobiDB-lite"/>
    </source>
</evidence>
<feature type="region of interest" description="Disordered" evidence="1">
    <location>
        <begin position="39"/>
        <end position="58"/>
    </location>
</feature>
<organism evidence="2 3">
    <name type="scientific">Triparma laevis f. longispina</name>
    <dbReference type="NCBI Taxonomy" id="1714387"/>
    <lineage>
        <taxon>Eukaryota</taxon>
        <taxon>Sar</taxon>
        <taxon>Stramenopiles</taxon>
        <taxon>Ochrophyta</taxon>
        <taxon>Bolidophyceae</taxon>
        <taxon>Parmales</taxon>
        <taxon>Triparmaceae</taxon>
        <taxon>Triparma</taxon>
    </lineage>
</organism>
<evidence type="ECO:0000313" key="3">
    <source>
        <dbReference type="Proteomes" id="UP001165122"/>
    </source>
</evidence>
<dbReference type="EMBL" id="BRXW01000554">
    <property type="protein sequence ID" value="GMH65836.1"/>
    <property type="molecule type" value="Genomic_DNA"/>
</dbReference>
<feature type="region of interest" description="Disordered" evidence="1">
    <location>
        <begin position="436"/>
        <end position="459"/>
    </location>
</feature>
<reference evidence="3" key="1">
    <citation type="journal article" date="2023" name="Commun. Biol.">
        <title>Genome analysis of Parmales, the sister group of diatoms, reveals the evolutionary specialization of diatoms from phago-mixotrophs to photoautotrophs.</title>
        <authorList>
            <person name="Ban H."/>
            <person name="Sato S."/>
            <person name="Yoshikawa S."/>
            <person name="Yamada K."/>
            <person name="Nakamura Y."/>
            <person name="Ichinomiya M."/>
            <person name="Sato N."/>
            <person name="Blanc-Mathieu R."/>
            <person name="Endo H."/>
            <person name="Kuwata A."/>
            <person name="Ogata H."/>
        </authorList>
    </citation>
    <scope>NUCLEOTIDE SEQUENCE [LARGE SCALE GENOMIC DNA]</scope>
    <source>
        <strain evidence="3">NIES 3700</strain>
    </source>
</reference>
<dbReference type="OrthoDB" id="10370310at2759"/>